<name>A0A2N0XAK7_9CORY</name>
<sequence>MRYLVPAQWRARMREHADRADGLTRAHLERRRNHRKHPVYDFLFDYYQVRPGQLRSWHPGLGTQLLGQPPHAGWRDYRREQPVGVDVDAFLRRRGEGVAKIGELLSRTASNPARFDCFGLHEWAMVYHGTPRHDLPLRLGARTNEVVEEHSLRCTHYDAFRFFTPPARPLNLTVLSRPAQAQHEQRGCVHATMDLYKWAHKLGPLVPGDLLLDAFVLARRARVLDMEASPYDVRGLGFGVVPIETPEGKAEYVRRQRELAHDAEPIRARLIKIVSTVKDAKLLAKSETT</sequence>
<evidence type="ECO:0000313" key="2">
    <source>
        <dbReference type="Proteomes" id="UP000233249"/>
    </source>
</evidence>
<dbReference type="EMBL" id="PJAF01000001">
    <property type="protein sequence ID" value="PKF69748.1"/>
    <property type="molecule type" value="Genomic_DNA"/>
</dbReference>
<dbReference type="OrthoDB" id="9790578at2"/>
<evidence type="ECO:0000313" key="1">
    <source>
        <dbReference type="EMBL" id="PKF69748.1"/>
    </source>
</evidence>
<comment type="caution">
    <text evidence="1">The sequence shown here is derived from an EMBL/GenBank/DDBJ whole genome shotgun (WGS) entry which is preliminary data.</text>
</comment>
<proteinExistence type="predicted"/>
<accession>A0A2N0XAK7</accession>
<dbReference type="RefSeq" id="WP_101172763.1">
    <property type="nucleotide sequence ID" value="NZ_JAKRKB010000001.1"/>
</dbReference>
<dbReference type="STRING" id="1121365.GCA_000375365_01710"/>
<dbReference type="AlphaFoldDB" id="A0A2N0XAK7"/>
<dbReference type="Proteomes" id="UP000233249">
    <property type="component" value="Unassembled WGS sequence"/>
</dbReference>
<organism evidence="1 2">
    <name type="scientific">Corynebacterium mastitidis</name>
    <dbReference type="NCBI Taxonomy" id="161890"/>
    <lineage>
        <taxon>Bacteria</taxon>
        <taxon>Bacillati</taxon>
        <taxon>Actinomycetota</taxon>
        <taxon>Actinomycetes</taxon>
        <taxon>Mycobacteriales</taxon>
        <taxon>Corynebacteriaceae</taxon>
        <taxon>Corynebacterium</taxon>
    </lineage>
</organism>
<reference evidence="1 2" key="1">
    <citation type="submission" date="2017-12" db="EMBL/GenBank/DDBJ databases">
        <title>Corynebacterium mastitidis 16-1433 Genome.</title>
        <authorList>
            <person name="Gulvik C.A."/>
        </authorList>
    </citation>
    <scope>NUCLEOTIDE SEQUENCE [LARGE SCALE GENOMIC DNA]</scope>
    <source>
        <strain evidence="1 2">16-1433</strain>
    </source>
</reference>
<gene>
    <name evidence="1" type="ORF">CXB45_00885</name>
</gene>
<protein>
    <submittedName>
        <fullName evidence="1">3-methyladenine DNA glycosylase</fullName>
    </submittedName>
</protein>